<dbReference type="EMBL" id="MEHD01000022">
    <property type="protein sequence ID" value="ODR57018.1"/>
    <property type="molecule type" value="Genomic_DNA"/>
</dbReference>
<dbReference type="Proteomes" id="UP000094869">
    <property type="component" value="Unassembled WGS sequence"/>
</dbReference>
<evidence type="ECO:0000313" key="2">
    <source>
        <dbReference type="EMBL" id="ODR50371.1"/>
    </source>
</evidence>
<keyword evidence="1" id="KW-1133">Transmembrane helix</keyword>
<dbReference type="Proteomes" id="UP000094271">
    <property type="component" value="Unassembled WGS sequence"/>
</dbReference>
<accession>A0A1E3UGI9</accession>
<evidence type="ECO:0000256" key="1">
    <source>
        <dbReference type="SAM" id="Phobius"/>
    </source>
</evidence>
<proteinExistence type="predicted"/>
<feature type="transmembrane region" description="Helical" evidence="1">
    <location>
        <begin position="46"/>
        <end position="66"/>
    </location>
</feature>
<organism evidence="2 4">
    <name type="scientific">Eisenbergiella tayi</name>
    <dbReference type="NCBI Taxonomy" id="1432052"/>
    <lineage>
        <taxon>Bacteria</taxon>
        <taxon>Bacillati</taxon>
        <taxon>Bacillota</taxon>
        <taxon>Clostridia</taxon>
        <taxon>Lachnospirales</taxon>
        <taxon>Lachnospiraceae</taxon>
        <taxon>Eisenbergiella</taxon>
    </lineage>
</organism>
<protein>
    <submittedName>
        <fullName evidence="2">Uncharacterized protein</fullName>
    </submittedName>
</protein>
<evidence type="ECO:0000313" key="4">
    <source>
        <dbReference type="Proteomes" id="UP000094271"/>
    </source>
</evidence>
<dbReference type="AlphaFoldDB" id="A0A1E3UGI9"/>
<evidence type="ECO:0000313" key="3">
    <source>
        <dbReference type="EMBL" id="ODR57018.1"/>
    </source>
</evidence>
<evidence type="ECO:0000313" key="5">
    <source>
        <dbReference type="Proteomes" id="UP000094869"/>
    </source>
</evidence>
<keyword evidence="5" id="KW-1185">Reference proteome</keyword>
<keyword evidence="1" id="KW-0812">Transmembrane</keyword>
<gene>
    <name evidence="2" type="ORF">BEI59_16075</name>
    <name evidence="3" type="ORF">BEI63_12660</name>
</gene>
<feature type="transmembrane region" description="Helical" evidence="1">
    <location>
        <begin position="12"/>
        <end position="34"/>
    </location>
</feature>
<reference evidence="3 5" key="1">
    <citation type="submission" date="2016-08" db="EMBL/GenBank/DDBJ databases">
        <title>Characterization of Isolates of Eisenbergiella tayi Derived from Blood Cultures, Using Whole Genome Sequencing.</title>
        <authorList>
            <person name="Bernier A.-M."/>
            <person name="Burdz T."/>
            <person name="Wiebe D."/>
            <person name="Bernard K."/>
        </authorList>
    </citation>
    <scope>NUCLEOTIDE SEQUENCE [LARGE SCALE GENOMIC DNA]</scope>
    <source>
        <strain evidence="3 5">NML120146</strain>
    </source>
</reference>
<sequence length="108" mass="12498">MFDTWKTSVFQVFPVFLCTLSGAVCYKLTKIFYFAKRSGQMKTHDLYFILPIKNSCLLTAVLLLHYHNSFRLRPQHFLFFSHSGHAAGTQFTYEFPLFILSGSCRSIA</sequence>
<reference evidence="2 4" key="2">
    <citation type="submission" date="2016-08" db="EMBL/GenBank/DDBJ databases">
        <authorList>
            <person name="Seilhamer J.J."/>
        </authorList>
    </citation>
    <scope>NUCLEOTIDE SEQUENCE [LARGE SCALE GENOMIC DNA]</scope>
    <source>
        <strain evidence="2 4">NML150140-1</strain>
    </source>
</reference>
<dbReference type="EMBL" id="MEHA01000011">
    <property type="protein sequence ID" value="ODR50371.1"/>
    <property type="molecule type" value="Genomic_DNA"/>
</dbReference>
<name>A0A1E3UGI9_9FIRM</name>
<keyword evidence="1" id="KW-0472">Membrane</keyword>
<comment type="caution">
    <text evidence="2">The sequence shown here is derived from an EMBL/GenBank/DDBJ whole genome shotgun (WGS) entry which is preliminary data.</text>
</comment>